<organism evidence="1 2">
    <name type="scientific">Paralvinella palmiformis</name>
    <dbReference type="NCBI Taxonomy" id="53620"/>
    <lineage>
        <taxon>Eukaryota</taxon>
        <taxon>Metazoa</taxon>
        <taxon>Spiralia</taxon>
        <taxon>Lophotrochozoa</taxon>
        <taxon>Annelida</taxon>
        <taxon>Polychaeta</taxon>
        <taxon>Sedentaria</taxon>
        <taxon>Canalipalpata</taxon>
        <taxon>Terebellida</taxon>
        <taxon>Terebelliformia</taxon>
        <taxon>Alvinellidae</taxon>
        <taxon>Paralvinella</taxon>
    </lineage>
</organism>
<proteinExistence type="predicted"/>
<dbReference type="Proteomes" id="UP001208570">
    <property type="component" value="Unassembled WGS sequence"/>
</dbReference>
<protein>
    <submittedName>
        <fullName evidence="1">Uncharacterized protein</fullName>
    </submittedName>
</protein>
<dbReference type="AlphaFoldDB" id="A0AAD9MS19"/>
<sequence length="84" mass="9727">MRLWFVYIRQTAESLDNAIPLEIGYMNVIPKCLDTTGKYPVYENLPETYAAINEYLADSPLEDCMRFIDEVLMANQLTAEARFI</sequence>
<comment type="caution">
    <text evidence="1">The sequence shown here is derived from an EMBL/GenBank/DDBJ whole genome shotgun (WGS) entry which is preliminary data.</text>
</comment>
<evidence type="ECO:0000313" key="1">
    <source>
        <dbReference type="EMBL" id="KAK2143320.1"/>
    </source>
</evidence>
<keyword evidence="2" id="KW-1185">Reference proteome</keyword>
<gene>
    <name evidence="1" type="ORF">LSH36_854g00066</name>
</gene>
<accession>A0AAD9MS19</accession>
<name>A0AAD9MS19_9ANNE</name>
<dbReference type="EMBL" id="JAODUP010000854">
    <property type="protein sequence ID" value="KAK2143320.1"/>
    <property type="molecule type" value="Genomic_DNA"/>
</dbReference>
<evidence type="ECO:0000313" key="2">
    <source>
        <dbReference type="Proteomes" id="UP001208570"/>
    </source>
</evidence>
<reference evidence="1" key="1">
    <citation type="journal article" date="2023" name="Mol. Biol. Evol.">
        <title>Third-Generation Sequencing Reveals the Adaptive Role of the Epigenome in Three Deep-Sea Polychaetes.</title>
        <authorList>
            <person name="Perez M."/>
            <person name="Aroh O."/>
            <person name="Sun Y."/>
            <person name="Lan Y."/>
            <person name="Juniper S.K."/>
            <person name="Young C.R."/>
            <person name="Angers B."/>
            <person name="Qian P.Y."/>
        </authorList>
    </citation>
    <scope>NUCLEOTIDE SEQUENCE</scope>
    <source>
        <strain evidence="1">P08H-3</strain>
    </source>
</reference>